<dbReference type="HOGENOM" id="CLU_1746704_0_0_7"/>
<dbReference type="GO" id="GO:0015627">
    <property type="term" value="C:type II protein secretion system complex"/>
    <property type="evidence" value="ECO:0007669"/>
    <property type="project" value="TreeGrafter"/>
</dbReference>
<dbReference type="PANTHER" id="PTHR21180">
    <property type="entry name" value="ENDONUCLEASE/EXONUCLEASE/PHOSPHATASE FAMILY DOMAIN-CONTAINING PROTEIN 1"/>
    <property type="match status" value="1"/>
</dbReference>
<reference evidence="4" key="1">
    <citation type="journal article" date="2004" name="Environ. Microbiol.">
        <title>The genome of Desulfotalea psychrophila, a sulfate-reducing bacterium from permanently cold Arctic sediments.</title>
        <authorList>
            <person name="Rabus R."/>
            <person name="Ruepp A."/>
            <person name="Frickey T."/>
            <person name="Rattei T."/>
            <person name="Fartmann B."/>
            <person name="Stark M."/>
            <person name="Bauer M."/>
            <person name="Zibat A."/>
            <person name="Lombardot T."/>
            <person name="Becker I."/>
            <person name="Amann J."/>
            <person name="Gellner K."/>
            <person name="Teeling H."/>
            <person name="Leuschner W.D."/>
            <person name="Gloeckner F.-O."/>
            <person name="Lupas A.N."/>
            <person name="Amann R."/>
            <person name="Klenk H.-P."/>
        </authorList>
    </citation>
    <scope>NUCLEOTIDE SEQUENCE [LARGE SCALE GENOMIC DNA]</scope>
    <source>
        <strain evidence="4">DSM 12343 / LSv54</strain>
    </source>
</reference>
<proteinExistence type="predicted"/>
<keyword evidence="1" id="KW-1133">Transmembrane helix</keyword>
<dbReference type="Proteomes" id="UP000000602">
    <property type="component" value="Chromosome"/>
</dbReference>
<dbReference type="Pfam" id="PF12836">
    <property type="entry name" value="HHH_3"/>
    <property type="match status" value="1"/>
</dbReference>
<feature type="domain" description="Helix-hairpin-helix DNA-binding motif class 1" evidence="2">
    <location>
        <begin position="124"/>
        <end position="143"/>
    </location>
</feature>
<dbReference type="GO" id="GO:0006281">
    <property type="term" value="P:DNA repair"/>
    <property type="evidence" value="ECO:0007669"/>
    <property type="project" value="InterPro"/>
</dbReference>
<sequence length="149" mass="16701">MKVVAMKNIWQTIMAGNYDGRIYLLVFVALLMFIHPLLFFLEQEETEQLSLQINYDELIIVQAETDASAPINEKSMVLLPLLFAPIPVNMATTELLQTIPGIGPALGQRIVEERGRNGVYDSPESLRRVSGIGASRAQKIGRYLSFQHP</sequence>
<feature type="domain" description="Helix-hairpin-helix DNA-binding motif class 1" evidence="2">
    <location>
        <begin position="94"/>
        <end position="113"/>
    </location>
</feature>
<evidence type="ECO:0000256" key="1">
    <source>
        <dbReference type="SAM" id="Phobius"/>
    </source>
</evidence>
<dbReference type="PANTHER" id="PTHR21180:SF32">
    <property type="entry name" value="ENDONUCLEASE_EXONUCLEASE_PHOSPHATASE FAMILY DOMAIN-CONTAINING PROTEIN 1"/>
    <property type="match status" value="1"/>
</dbReference>
<dbReference type="InterPro" id="IPR003583">
    <property type="entry name" value="Hlx-hairpin-Hlx_DNA-bd_motif"/>
</dbReference>
<dbReference type="InterPro" id="IPR010994">
    <property type="entry name" value="RuvA_2-like"/>
</dbReference>
<dbReference type="SMART" id="SM00278">
    <property type="entry name" value="HhH1"/>
    <property type="match status" value="2"/>
</dbReference>
<dbReference type="AlphaFoldDB" id="Q6ALW5"/>
<organism evidence="3 4">
    <name type="scientific">Desulfotalea psychrophila (strain LSv54 / DSM 12343)</name>
    <dbReference type="NCBI Taxonomy" id="177439"/>
    <lineage>
        <taxon>Bacteria</taxon>
        <taxon>Pseudomonadati</taxon>
        <taxon>Thermodesulfobacteriota</taxon>
        <taxon>Desulfobulbia</taxon>
        <taxon>Desulfobulbales</taxon>
        <taxon>Desulfocapsaceae</taxon>
        <taxon>Desulfotalea</taxon>
    </lineage>
</organism>
<evidence type="ECO:0000313" key="3">
    <source>
        <dbReference type="EMBL" id="CAG36660.1"/>
    </source>
</evidence>
<dbReference type="InterPro" id="IPR051675">
    <property type="entry name" value="Endo/Exo/Phosphatase_dom_1"/>
</dbReference>
<keyword evidence="1" id="KW-0472">Membrane</keyword>
<dbReference type="KEGG" id="dps:DP1931"/>
<dbReference type="SUPFAM" id="SSF47781">
    <property type="entry name" value="RuvA domain 2-like"/>
    <property type="match status" value="1"/>
</dbReference>
<dbReference type="STRING" id="177439.DP1931"/>
<keyword evidence="1" id="KW-0812">Transmembrane</keyword>
<dbReference type="eggNOG" id="COG1555">
    <property type="taxonomic scope" value="Bacteria"/>
</dbReference>
<feature type="transmembrane region" description="Helical" evidence="1">
    <location>
        <begin position="21"/>
        <end position="41"/>
    </location>
</feature>
<dbReference type="EMBL" id="CR522870">
    <property type="protein sequence ID" value="CAG36660.1"/>
    <property type="molecule type" value="Genomic_DNA"/>
</dbReference>
<accession>Q6ALW5</accession>
<dbReference type="GO" id="GO:0003677">
    <property type="term" value="F:DNA binding"/>
    <property type="evidence" value="ECO:0007669"/>
    <property type="project" value="InterPro"/>
</dbReference>
<dbReference type="Gene3D" id="1.10.150.320">
    <property type="entry name" value="Photosystem II 12 kDa extrinsic protein"/>
    <property type="match status" value="1"/>
</dbReference>
<dbReference type="GO" id="GO:0015628">
    <property type="term" value="P:protein secretion by the type II secretion system"/>
    <property type="evidence" value="ECO:0007669"/>
    <property type="project" value="TreeGrafter"/>
</dbReference>
<evidence type="ECO:0000259" key="2">
    <source>
        <dbReference type="SMART" id="SM00278"/>
    </source>
</evidence>
<gene>
    <name evidence="3" type="ordered locus">DP1931</name>
</gene>
<keyword evidence="4" id="KW-1185">Reference proteome</keyword>
<protein>
    <submittedName>
        <fullName evidence="3">Similar to DNA transport competence protein (ComEA)</fullName>
    </submittedName>
</protein>
<name>Q6ALW5_DESPS</name>
<evidence type="ECO:0000313" key="4">
    <source>
        <dbReference type="Proteomes" id="UP000000602"/>
    </source>
</evidence>